<organism evidence="3 4">
    <name type="scientific">Venturia effusa</name>
    <dbReference type="NCBI Taxonomy" id="50376"/>
    <lineage>
        <taxon>Eukaryota</taxon>
        <taxon>Fungi</taxon>
        <taxon>Dikarya</taxon>
        <taxon>Ascomycota</taxon>
        <taxon>Pezizomycotina</taxon>
        <taxon>Dothideomycetes</taxon>
        <taxon>Pleosporomycetidae</taxon>
        <taxon>Venturiales</taxon>
        <taxon>Venturiaceae</taxon>
        <taxon>Venturia</taxon>
    </lineage>
</organism>
<evidence type="ECO:0000313" key="4">
    <source>
        <dbReference type="Proteomes" id="UP000316270"/>
    </source>
</evidence>
<sequence length="443" mass="51156">MSQTIDDWRNYPQNLHFSSLDVDACRIDNRISTCSKDLFVDRDASVIASFKLGISSQDGSRNVEMVRSDPAEVLTGILAQRQETPILFLEQSFTWSRLQICEEHFRKLFSCLKVHPDFLDIVHLFCQKIRPLEEGFNGFFVNKYRYNRSIPASLDSEMEHQSYNLGYNVKYVARHGRDCPRDPYSIREIGVYQQFCSKSRTSAWIFLQAPAKLQARLQCAFGEDNKTTPEHQIRLHGTVLLSVSEDWRDYLSYLEEDFSRLVDRGFYTNLKGPQFSGDVEADYSDIRKLQILTDKLRRLQHIVKLNIRLGKEMRDSIKSLQNAELQEAAHVDSQIGRFVYDQQTNFDRIDCLLQRSGGITQLIQNLLEIRATESGKRTNLEMQKLTEQGIEENRLVKRLTEKASKDTKSMMTIALISAIFLPATFLAGFFGQGDEESLIKEEI</sequence>
<reference evidence="3 4" key="1">
    <citation type="submission" date="2019-07" db="EMBL/GenBank/DDBJ databases">
        <title>Finished genome of Venturia effusa.</title>
        <authorList>
            <person name="Young C.A."/>
            <person name="Cox M.P."/>
            <person name="Ganley A.R.D."/>
            <person name="David W.J."/>
        </authorList>
    </citation>
    <scope>NUCLEOTIDE SEQUENCE [LARGE SCALE GENOMIC DNA]</scope>
    <source>
        <strain evidence="4">albino</strain>
    </source>
</reference>
<evidence type="ECO:0000313" key="3">
    <source>
        <dbReference type="EMBL" id="QDS73383.1"/>
    </source>
</evidence>
<feature type="domain" description="CorA-like transporter" evidence="2">
    <location>
        <begin position="5"/>
        <end position="261"/>
    </location>
</feature>
<dbReference type="STRING" id="50376.A0A517LCM7"/>
<dbReference type="InterPro" id="IPR058257">
    <property type="entry name" value="CorA-like_dom"/>
</dbReference>
<gene>
    <name evidence="3" type="ORF">FKW77_007425</name>
</gene>
<protein>
    <recommendedName>
        <fullName evidence="2">CorA-like transporter domain-containing protein</fullName>
    </recommendedName>
</protein>
<keyword evidence="4" id="KW-1185">Reference proteome</keyword>
<keyword evidence="1" id="KW-1133">Transmembrane helix</keyword>
<name>A0A517LCM7_9PEZI</name>
<keyword evidence="1" id="KW-0472">Membrane</keyword>
<dbReference type="Gene3D" id="1.20.58.340">
    <property type="entry name" value="Magnesium transport protein CorA, transmembrane region"/>
    <property type="match status" value="1"/>
</dbReference>
<dbReference type="OrthoDB" id="5396681at2759"/>
<dbReference type="EMBL" id="CP042193">
    <property type="protein sequence ID" value="QDS73383.1"/>
    <property type="molecule type" value="Genomic_DNA"/>
</dbReference>
<accession>A0A517LCM7</accession>
<proteinExistence type="predicted"/>
<dbReference type="Pfam" id="PF26616">
    <property type="entry name" value="CorA-like"/>
    <property type="match status" value="1"/>
</dbReference>
<evidence type="ECO:0000256" key="1">
    <source>
        <dbReference type="SAM" id="Phobius"/>
    </source>
</evidence>
<feature type="transmembrane region" description="Helical" evidence="1">
    <location>
        <begin position="410"/>
        <end position="430"/>
    </location>
</feature>
<keyword evidence="1" id="KW-0812">Transmembrane</keyword>
<evidence type="ECO:0000259" key="2">
    <source>
        <dbReference type="Pfam" id="PF26616"/>
    </source>
</evidence>
<dbReference type="Proteomes" id="UP000316270">
    <property type="component" value="Chromosome 9"/>
</dbReference>
<dbReference type="AlphaFoldDB" id="A0A517LCM7"/>